<keyword evidence="2" id="KW-0472">Membrane</keyword>
<feature type="transmembrane region" description="Helical" evidence="2">
    <location>
        <begin position="297"/>
        <end position="319"/>
    </location>
</feature>
<feature type="transmembrane region" description="Helical" evidence="2">
    <location>
        <begin position="194"/>
        <end position="219"/>
    </location>
</feature>
<feature type="transmembrane region" description="Helical" evidence="2">
    <location>
        <begin position="265"/>
        <end position="285"/>
    </location>
</feature>
<feature type="non-terminal residue" evidence="3">
    <location>
        <position position="1"/>
    </location>
</feature>
<name>A0A4S4K6U0_9AGAM</name>
<feature type="transmembrane region" description="Helical" evidence="2">
    <location>
        <begin position="97"/>
        <end position="115"/>
    </location>
</feature>
<gene>
    <name evidence="3" type="ORF">EW145_g8355</name>
</gene>
<protein>
    <recommendedName>
        <fullName evidence="5">Transmembrane protein</fullName>
    </recommendedName>
</protein>
<proteinExistence type="predicted"/>
<keyword evidence="4" id="KW-1185">Reference proteome</keyword>
<organism evidence="3 4">
    <name type="scientific">Phellinidium pouzarii</name>
    <dbReference type="NCBI Taxonomy" id="167371"/>
    <lineage>
        <taxon>Eukaryota</taxon>
        <taxon>Fungi</taxon>
        <taxon>Dikarya</taxon>
        <taxon>Basidiomycota</taxon>
        <taxon>Agaricomycotina</taxon>
        <taxon>Agaricomycetes</taxon>
        <taxon>Hymenochaetales</taxon>
        <taxon>Hymenochaetaceae</taxon>
        <taxon>Phellinidium</taxon>
    </lineage>
</organism>
<evidence type="ECO:0000313" key="3">
    <source>
        <dbReference type="EMBL" id="THG93525.1"/>
    </source>
</evidence>
<dbReference type="PANTHER" id="PTHR34391">
    <property type="entry name" value="UPF0658 GOLGI APPARATUS MEMBRANE PROTEIN C1952.10C-RELATED"/>
    <property type="match status" value="1"/>
</dbReference>
<dbReference type="PANTHER" id="PTHR34391:SF2">
    <property type="entry name" value="TRP C-TERMINAL DOMAIN-CONTAINING PROTEIN"/>
    <property type="match status" value="1"/>
</dbReference>
<dbReference type="OrthoDB" id="2448307at2759"/>
<comment type="caution">
    <text evidence="3">The sequence shown here is derived from an EMBL/GenBank/DDBJ whole genome shotgun (WGS) entry which is preliminary data.</text>
</comment>
<dbReference type="AlphaFoldDB" id="A0A4S4K6U0"/>
<evidence type="ECO:0000313" key="4">
    <source>
        <dbReference type="Proteomes" id="UP000308199"/>
    </source>
</evidence>
<dbReference type="Proteomes" id="UP000308199">
    <property type="component" value="Unassembled WGS sequence"/>
</dbReference>
<feature type="transmembrane region" description="Helical" evidence="2">
    <location>
        <begin position="72"/>
        <end position="90"/>
    </location>
</feature>
<reference evidence="3 4" key="1">
    <citation type="submission" date="2019-02" db="EMBL/GenBank/DDBJ databases">
        <title>Genome sequencing of the rare red list fungi Phellinidium pouzarii.</title>
        <authorList>
            <person name="Buettner E."/>
            <person name="Kellner H."/>
        </authorList>
    </citation>
    <scope>NUCLEOTIDE SEQUENCE [LARGE SCALE GENOMIC DNA]</scope>
    <source>
        <strain evidence="3 4">DSM 108285</strain>
    </source>
</reference>
<keyword evidence="2" id="KW-1133">Transmembrane helix</keyword>
<evidence type="ECO:0000256" key="2">
    <source>
        <dbReference type="SAM" id="Phobius"/>
    </source>
</evidence>
<feature type="region of interest" description="Disordered" evidence="1">
    <location>
        <begin position="321"/>
        <end position="340"/>
    </location>
</feature>
<accession>A0A4S4K6U0</accession>
<dbReference type="EMBL" id="SGPK01001278">
    <property type="protein sequence ID" value="THG93525.1"/>
    <property type="molecule type" value="Genomic_DNA"/>
</dbReference>
<sequence>SNGTLSVCGGGAAGAVGASCYAIAGPGARSNPFPDTSGGVVAAVDVTGLDPSDPAEVTTLSMRLHDAWRENISFLIFQIWLLGVSIVTILNESVPHLITALITHALSTMWVAFQVSRTGHFESIFKTLVVDDACGGINTMPTFWSVRLRFFIPILALNVVAFVITLVVSLRLFNVYTRQTCKRVGESSAMNRRYLFVLLFSVFLQTSVFFTLCSSALWVDTLCNGALAPFVQHKTAYRVIFIITCIIELPWLIAGWISFRREHRLWSAVFLVVGATVTIAWSTMFASSVYRWTFQNFPFFATMTVTSFVVLVITLGLGLNQKTPSTHRRSSLSPPPKARAPESRIFSIIFPDKRISVVRAAAHPDGNEDRDKRKSLSSIYRPYKRGAAHPPSEDSVIDIKAPGAPGTLESEEFTTVDVLEDPASSLRRISDVSGLGKLASSRFSAFSTFSQASS</sequence>
<keyword evidence="2" id="KW-0812">Transmembrane</keyword>
<evidence type="ECO:0008006" key="5">
    <source>
        <dbReference type="Google" id="ProtNLM"/>
    </source>
</evidence>
<feature type="transmembrane region" description="Helical" evidence="2">
    <location>
        <begin position="150"/>
        <end position="173"/>
    </location>
</feature>
<dbReference type="GO" id="GO:0005794">
    <property type="term" value="C:Golgi apparatus"/>
    <property type="evidence" value="ECO:0007669"/>
    <property type="project" value="TreeGrafter"/>
</dbReference>
<feature type="non-terminal residue" evidence="3">
    <location>
        <position position="454"/>
    </location>
</feature>
<feature type="transmembrane region" description="Helical" evidence="2">
    <location>
        <begin position="239"/>
        <end position="258"/>
    </location>
</feature>
<evidence type="ECO:0000256" key="1">
    <source>
        <dbReference type="SAM" id="MobiDB-lite"/>
    </source>
</evidence>
<dbReference type="InterPro" id="IPR040410">
    <property type="entry name" value="UPF0658_Golgi"/>
</dbReference>